<protein>
    <submittedName>
        <fullName evidence="1">Uncharacterized protein</fullName>
    </submittedName>
</protein>
<dbReference type="Proteomes" id="UP000291084">
    <property type="component" value="Chromosome 7"/>
</dbReference>
<gene>
    <name evidence="1" type="primary">Vigan.07G065000</name>
    <name evidence="1" type="ORF">VIGAN_07065000</name>
</gene>
<evidence type="ECO:0000313" key="1">
    <source>
        <dbReference type="EMBL" id="BAT91995.1"/>
    </source>
</evidence>
<evidence type="ECO:0000313" key="2">
    <source>
        <dbReference type="Proteomes" id="UP000291084"/>
    </source>
</evidence>
<dbReference type="EMBL" id="AP015040">
    <property type="protein sequence ID" value="BAT91995.1"/>
    <property type="molecule type" value="Genomic_DNA"/>
</dbReference>
<dbReference type="AlphaFoldDB" id="A0A0S3SGS5"/>
<accession>A0A0S3SGS5</accession>
<keyword evidence="2" id="KW-1185">Reference proteome</keyword>
<feature type="non-terminal residue" evidence="1">
    <location>
        <position position="1"/>
    </location>
</feature>
<sequence>CTEIIYPLLWQKGDTMIVKLLVCQSKSKQNNGLVSSSKGREDTKICMQYEEIGQDSEESVWHNLNKWSKYM</sequence>
<name>A0A0S3SGS5_PHAAN</name>
<reference evidence="1 2" key="1">
    <citation type="journal article" date="2015" name="Sci. Rep.">
        <title>The power of single molecule real-time sequencing technology in the de novo assembly of a eukaryotic genome.</title>
        <authorList>
            <person name="Sakai H."/>
            <person name="Naito K."/>
            <person name="Ogiso-Tanaka E."/>
            <person name="Takahashi Y."/>
            <person name="Iseki K."/>
            <person name="Muto C."/>
            <person name="Satou K."/>
            <person name="Teruya K."/>
            <person name="Shiroma A."/>
            <person name="Shimoji M."/>
            <person name="Hirano T."/>
            <person name="Itoh T."/>
            <person name="Kaga A."/>
            <person name="Tomooka N."/>
        </authorList>
    </citation>
    <scope>NUCLEOTIDE SEQUENCE [LARGE SCALE GENOMIC DNA]</scope>
    <source>
        <strain evidence="2">cv. Shumari</strain>
    </source>
</reference>
<organism evidence="1 2">
    <name type="scientific">Vigna angularis var. angularis</name>
    <dbReference type="NCBI Taxonomy" id="157739"/>
    <lineage>
        <taxon>Eukaryota</taxon>
        <taxon>Viridiplantae</taxon>
        <taxon>Streptophyta</taxon>
        <taxon>Embryophyta</taxon>
        <taxon>Tracheophyta</taxon>
        <taxon>Spermatophyta</taxon>
        <taxon>Magnoliopsida</taxon>
        <taxon>eudicotyledons</taxon>
        <taxon>Gunneridae</taxon>
        <taxon>Pentapetalae</taxon>
        <taxon>rosids</taxon>
        <taxon>fabids</taxon>
        <taxon>Fabales</taxon>
        <taxon>Fabaceae</taxon>
        <taxon>Papilionoideae</taxon>
        <taxon>50 kb inversion clade</taxon>
        <taxon>NPAAA clade</taxon>
        <taxon>indigoferoid/millettioid clade</taxon>
        <taxon>Phaseoleae</taxon>
        <taxon>Vigna</taxon>
    </lineage>
</organism>
<proteinExistence type="predicted"/>